<gene>
    <name evidence="3" type="ORF">P691DRAFT_780306</name>
</gene>
<dbReference type="EMBL" id="MU151051">
    <property type="protein sequence ID" value="KAF9454950.1"/>
    <property type="molecule type" value="Genomic_DNA"/>
</dbReference>
<dbReference type="OrthoDB" id="3365514at2759"/>
<comment type="caution">
    <text evidence="3">The sequence shown here is derived from an EMBL/GenBank/DDBJ whole genome shotgun (WGS) entry which is preliminary data.</text>
</comment>
<reference evidence="3" key="1">
    <citation type="submission" date="2020-11" db="EMBL/GenBank/DDBJ databases">
        <authorList>
            <consortium name="DOE Joint Genome Institute"/>
            <person name="Ahrendt S."/>
            <person name="Riley R."/>
            <person name="Andreopoulos W."/>
            <person name="Labutti K."/>
            <person name="Pangilinan J."/>
            <person name="Ruiz-Duenas F.J."/>
            <person name="Barrasa J.M."/>
            <person name="Sanchez-Garcia M."/>
            <person name="Camarero S."/>
            <person name="Miyauchi S."/>
            <person name="Serrano A."/>
            <person name="Linde D."/>
            <person name="Babiker R."/>
            <person name="Drula E."/>
            <person name="Ayuso-Fernandez I."/>
            <person name="Pacheco R."/>
            <person name="Padilla G."/>
            <person name="Ferreira P."/>
            <person name="Barriuso J."/>
            <person name="Kellner H."/>
            <person name="Castanera R."/>
            <person name="Alfaro M."/>
            <person name="Ramirez L."/>
            <person name="Pisabarro A.G."/>
            <person name="Kuo A."/>
            <person name="Tritt A."/>
            <person name="Lipzen A."/>
            <person name="He G."/>
            <person name="Yan M."/>
            <person name="Ng V."/>
            <person name="Cullen D."/>
            <person name="Martin F."/>
            <person name="Rosso M.-N."/>
            <person name="Henrissat B."/>
            <person name="Hibbett D."/>
            <person name="Martinez A.T."/>
            <person name="Grigoriev I.V."/>
        </authorList>
    </citation>
    <scope>NUCLEOTIDE SEQUENCE</scope>
    <source>
        <strain evidence="3">MF-IS2</strain>
    </source>
</reference>
<feature type="region of interest" description="Disordered" evidence="2">
    <location>
        <begin position="421"/>
        <end position="448"/>
    </location>
</feature>
<keyword evidence="1" id="KW-0175">Coiled coil</keyword>
<evidence type="ECO:0000313" key="3">
    <source>
        <dbReference type="EMBL" id="KAF9454950.1"/>
    </source>
</evidence>
<dbReference type="AlphaFoldDB" id="A0A9P5XQA2"/>
<evidence type="ECO:0000256" key="1">
    <source>
        <dbReference type="SAM" id="Coils"/>
    </source>
</evidence>
<name>A0A9P5XQA2_9AGAR</name>
<feature type="region of interest" description="Disordered" evidence="2">
    <location>
        <begin position="338"/>
        <end position="385"/>
    </location>
</feature>
<organism evidence="3 4">
    <name type="scientific">Macrolepiota fuliginosa MF-IS2</name>
    <dbReference type="NCBI Taxonomy" id="1400762"/>
    <lineage>
        <taxon>Eukaryota</taxon>
        <taxon>Fungi</taxon>
        <taxon>Dikarya</taxon>
        <taxon>Basidiomycota</taxon>
        <taxon>Agaricomycotina</taxon>
        <taxon>Agaricomycetes</taxon>
        <taxon>Agaricomycetidae</taxon>
        <taxon>Agaricales</taxon>
        <taxon>Agaricineae</taxon>
        <taxon>Agaricaceae</taxon>
        <taxon>Macrolepiota</taxon>
    </lineage>
</organism>
<feature type="region of interest" description="Disordered" evidence="2">
    <location>
        <begin position="1"/>
        <end position="22"/>
    </location>
</feature>
<accession>A0A9P5XQA2</accession>
<evidence type="ECO:0000256" key="2">
    <source>
        <dbReference type="SAM" id="MobiDB-lite"/>
    </source>
</evidence>
<evidence type="ECO:0000313" key="4">
    <source>
        <dbReference type="Proteomes" id="UP000807342"/>
    </source>
</evidence>
<feature type="region of interest" description="Disordered" evidence="2">
    <location>
        <begin position="136"/>
        <end position="169"/>
    </location>
</feature>
<feature type="compositionally biased region" description="Polar residues" evidence="2">
    <location>
        <begin position="370"/>
        <end position="385"/>
    </location>
</feature>
<keyword evidence="4" id="KW-1185">Reference proteome</keyword>
<feature type="coiled-coil region" evidence="1">
    <location>
        <begin position="89"/>
        <end position="125"/>
    </location>
</feature>
<sequence length="448" mass="48255">MNNQIMKLEDDASVMPPPPPPRPNLLEQEVESLQRCLQNAMLKTGQVYAFYGDTRRLGIAKYANSPPRALASSLGRDLEKYDQLCDTIESNLLRAIAVLQRDLRREEKREEALRLQAEAQKKADDAILETQPADDFQFAEPAPPSSVEFLPTNPRNSPTHPGGPTNVRRPSAISISSLQRPSLPLKLDLSSSSMRMTSEEGSGMYTSGLTSPVTLAPKSARPIGPNEFPEEFMAAFTNPVDHPVIDLTLAESDDHQIKTGMDPTVGDSSDKPIELDLDMDMDMTMNHIFGDNSQAPGGSSLPARVDNMFSMTETEGADNKTTKETDFINLFATLSNGSINAPPNMRDPDSSATTEVPSPATLLDTGFPQHLNTSTSLEDATSLPGTDQSFDISGLGDLGDLDTFNSTSGFSISDMDVFLGMSTGSGGGVNSNENAEKPAALPEQPTTA</sequence>
<protein>
    <submittedName>
        <fullName evidence="3">Uncharacterized protein</fullName>
    </submittedName>
</protein>
<dbReference type="Proteomes" id="UP000807342">
    <property type="component" value="Unassembled WGS sequence"/>
</dbReference>
<proteinExistence type="predicted"/>